<dbReference type="AlphaFoldDB" id="A0A9D4ZH50"/>
<organism evidence="1 2">
    <name type="scientific">Adiantum capillus-veneris</name>
    <name type="common">Maidenhair fern</name>
    <dbReference type="NCBI Taxonomy" id="13818"/>
    <lineage>
        <taxon>Eukaryota</taxon>
        <taxon>Viridiplantae</taxon>
        <taxon>Streptophyta</taxon>
        <taxon>Embryophyta</taxon>
        <taxon>Tracheophyta</taxon>
        <taxon>Polypodiopsida</taxon>
        <taxon>Polypodiidae</taxon>
        <taxon>Polypodiales</taxon>
        <taxon>Pteridineae</taxon>
        <taxon>Pteridaceae</taxon>
        <taxon>Vittarioideae</taxon>
        <taxon>Adiantum</taxon>
    </lineage>
</organism>
<protein>
    <submittedName>
        <fullName evidence="1">Uncharacterized protein</fullName>
    </submittedName>
</protein>
<comment type="caution">
    <text evidence="1">The sequence shown here is derived from an EMBL/GenBank/DDBJ whole genome shotgun (WGS) entry which is preliminary data.</text>
</comment>
<evidence type="ECO:0000313" key="1">
    <source>
        <dbReference type="EMBL" id="KAI5072671.1"/>
    </source>
</evidence>
<dbReference type="Proteomes" id="UP000886520">
    <property type="component" value="Chromosome 12"/>
</dbReference>
<accession>A0A9D4ZH50</accession>
<sequence length="61" mass="6778">MNGIVHRAKLAVSTHLRDDLNIFATTHKSQELPTIESLEEIFHMYDGSTVPTFPLPPSSSV</sequence>
<dbReference type="EMBL" id="JABFUD020000012">
    <property type="protein sequence ID" value="KAI5072671.1"/>
    <property type="molecule type" value="Genomic_DNA"/>
</dbReference>
<reference evidence="1" key="1">
    <citation type="submission" date="2021-01" db="EMBL/GenBank/DDBJ databases">
        <title>Adiantum capillus-veneris genome.</title>
        <authorList>
            <person name="Fang Y."/>
            <person name="Liao Q."/>
        </authorList>
    </citation>
    <scope>NUCLEOTIDE SEQUENCE</scope>
    <source>
        <strain evidence="1">H3</strain>
        <tissue evidence="1">Leaf</tissue>
    </source>
</reference>
<name>A0A9D4ZH50_ADICA</name>
<keyword evidence="2" id="KW-1185">Reference proteome</keyword>
<evidence type="ECO:0000313" key="2">
    <source>
        <dbReference type="Proteomes" id="UP000886520"/>
    </source>
</evidence>
<proteinExistence type="predicted"/>
<gene>
    <name evidence="1" type="ORF">GOP47_0012777</name>
</gene>